<accession>A0AAV5V5Y7</accession>
<dbReference type="SMART" id="SM00241">
    <property type="entry name" value="ZP"/>
    <property type="match status" value="1"/>
</dbReference>
<evidence type="ECO:0000256" key="9">
    <source>
        <dbReference type="SAM" id="SignalP"/>
    </source>
</evidence>
<evidence type="ECO:0000313" key="12">
    <source>
        <dbReference type="Proteomes" id="UP001432322"/>
    </source>
</evidence>
<keyword evidence="2" id="KW-0193">Cuticle</keyword>
<keyword evidence="3" id="KW-1003">Cell membrane</keyword>
<comment type="caution">
    <text evidence="11">The sequence shown here is derived from an EMBL/GenBank/DDBJ whole genome shotgun (WGS) entry which is preliminary data.</text>
</comment>
<evidence type="ECO:0000256" key="4">
    <source>
        <dbReference type="ARBA" id="ARBA00022692"/>
    </source>
</evidence>
<dbReference type="InterPro" id="IPR056953">
    <property type="entry name" value="CUT_N"/>
</dbReference>
<proteinExistence type="predicted"/>
<keyword evidence="7" id="KW-0472">Membrane</keyword>
<evidence type="ECO:0000256" key="8">
    <source>
        <dbReference type="SAM" id="MobiDB-lite"/>
    </source>
</evidence>
<evidence type="ECO:0000256" key="3">
    <source>
        <dbReference type="ARBA" id="ARBA00022475"/>
    </source>
</evidence>
<feature type="compositionally biased region" description="Basic and acidic residues" evidence="8">
    <location>
        <begin position="439"/>
        <end position="457"/>
    </location>
</feature>
<keyword evidence="12" id="KW-1185">Reference proteome</keyword>
<keyword evidence="6" id="KW-1133">Transmembrane helix</keyword>
<dbReference type="Pfam" id="PF25057">
    <property type="entry name" value="CUT_N"/>
    <property type="match status" value="1"/>
</dbReference>
<dbReference type="Proteomes" id="UP001432322">
    <property type="component" value="Unassembled WGS sequence"/>
</dbReference>
<dbReference type="InterPro" id="IPR001507">
    <property type="entry name" value="ZP_dom"/>
</dbReference>
<dbReference type="EMBL" id="BTSY01000002">
    <property type="protein sequence ID" value="GMT14553.1"/>
    <property type="molecule type" value="Genomic_DNA"/>
</dbReference>
<feature type="compositionally biased region" description="Basic and acidic residues" evidence="8">
    <location>
        <begin position="406"/>
        <end position="432"/>
    </location>
</feature>
<dbReference type="Pfam" id="PF25301">
    <property type="entry name" value="CUT_C"/>
    <property type="match status" value="1"/>
</dbReference>
<evidence type="ECO:0000256" key="7">
    <source>
        <dbReference type="ARBA" id="ARBA00023136"/>
    </source>
</evidence>
<dbReference type="PROSITE" id="PS51034">
    <property type="entry name" value="ZP_2"/>
    <property type="match status" value="1"/>
</dbReference>
<dbReference type="AlphaFoldDB" id="A0AAV5V5Y7"/>
<evidence type="ECO:0000256" key="5">
    <source>
        <dbReference type="ARBA" id="ARBA00022729"/>
    </source>
</evidence>
<dbReference type="GO" id="GO:0042302">
    <property type="term" value="F:structural constituent of cuticle"/>
    <property type="evidence" value="ECO:0007669"/>
    <property type="project" value="UniProtKB-KW"/>
</dbReference>
<feature type="domain" description="ZP" evidence="10">
    <location>
        <begin position="42"/>
        <end position="285"/>
    </location>
</feature>
<dbReference type="PANTHER" id="PTHR22907:SF58">
    <property type="entry name" value="ZP DOMAIN-CONTAINING PROTEIN"/>
    <property type="match status" value="1"/>
</dbReference>
<evidence type="ECO:0000256" key="1">
    <source>
        <dbReference type="ARBA" id="ARBA00004251"/>
    </source>
</evidence>
<dbReference type="InterPro" id="IPR057475">
    <property type="entry name" value="CUT_C"/>
</dbReference>
<feature type="signal peptide" evidence="9">
    <location>
        <begin position="1"/>
        <end position="21"/>
    </location>
</feature>
<dbReference type="GO" id="GO:0005886">
    <property type="term" value="C:plasma membrane"/>
    <property type="evidence" value="ECO:0007669"/>
    <property type="project" value="UniProtKB-SubCell"/>
</dbReference>
<dbReference type="PANTHER" id="PTHR22907">
    <property type="entry name" value="GH04558P"/>
    <property type="match status" value="1"/>
</dbReference>
<name>A0AAV5V5Y7_9BILA</name>
<evidence type="ECO:0000313" key="11">
    <source>
        <dbReference type="EMBL" id="GMT14553.1"/>
    </source>
</evidence>
<protein>
    <recommendedName>
        <fullName evidence="10">ZP domain-containing protein</fullName>
    </recommendedName>
</protein>
<dbReference type="InterPro" id="IPR051962">
    <property type="entry name" value="Cuticlin"/>
</dbReference>
<evidence type="ECO:0000259" key="10">
    <source>
        <dbReference type="PROSITE" id="PS51034"/>
    </source>
</evidence>
<gene>
    <name evidence="11" type="ORF">PFISCL1PPCAC_5850</name>
</gene>
<feature type="chain" id="PRO_5043887742" description="ZP domain-containing protein" evidence="9">
    <location>
        <begin position="22"/>
        <end position="497"/>
    </location>
</feature>
<feature type="compositionally biased region" description="Basic and acidic residues" evidence="8">
    <location>
        <begin position="308"/>
        <end position="357"/>
    </location>
</feature>
<reference evidence="11" key="1">
    <citation type="submission" date="2023-10" db="EMBL/GenBank/DDBJ databases">
        <title>Genome assembly of Pristionchus species.</title>
        <authorList>
            <person name="Yoshida K."/>
            <person name="Sommer R.J."/>
        </authorList>
    </citation>
    <scope>NUCLEOTIDE SEQUENCE</scope>
    <source>
        <strain evidence="11">RS5133</strain>
    </source>
</reference>
<evidence type="ECO:0000256" key="2">
    <source>
        <dbReference type="ARBA" id="ARBA00022460"/>
    </source>
</evidence>
<keyword evidence="4" id="KW-0812">Transmembrane</keyword>
<feature type="region of interest" description="Disordered" evidence="8">
    <location>
        <begin position="300"/>
        <end position="497"/>
    </location>
</feature>
<feature type="compositionally biased region" description="Low complexity" evidence="8">
    <location>
        <begin position="382"/>
        <end position="405"/>
    </location>
</feature>
<evidence type="ECO:0000256" key="6">
    <source>
        <dbReference type="ARBA" id="ARBA00022989"/>
    </source>
</evidence>
<sequence length="497" mass="56402">MRELILPLLFFLSLFISSSNSSKSLDESTRASESFIEKPQLECQSSGLRLHLKPINNFTGHVYVRGFFNDKRCHLDYGNRPMSNPFYVDVPYLGECAVQKQRMADPAGIMFSVVVIAQKHRMLVTHGDRAFRLNCFYRQSETKLEHSLDVSDLPASPLDTPPALPPSCHYDVLSSSMNGPKIRTATVGQPVIHRWSCDTKSTGFLVHSCKVRDPSGEEYQLVDERGCVTDRSLLSPLTYSEDLSVVFTTIPAFRFADQVLLVFFTCQITICEKAEDGCEGIAPPQCEQLSHDLPIRTEYKKQGVASESSKDLLPVREEIGSMKSDGEQTYERKVEKNEDEKGEETKRKEEEERNELRKKLRGSWTDEGNDDEDRLVAFHGDSSTATTTTTSQPQTTREMRTTTIETMKDTEDKGNQRNESDERETIMEKYPRIYETTENGEKEEREEEREGERREEETTVQPSATAMESVTTEEPPEEQTYASLTGLIVKSPSYGIV</sequence>
<keyword evidence="5 9" id="KW-0732">Signal</keyword>
<organism evidence="11 12">
    <name type="scientific">Pristionchus fissidentatus</name>
    <dbReference type="NCBI Taxonomy" id="1538716"/>
    <lineage>
        <taxon>Eukaryota</taxon>
        <taxon>Metazoa</taxon>
        <taxon>Ecdysozoa</taxon>
        <taxon>Nematoda</taxon>
        <taxon>Chromadorea</taxon>
        <taxon>Rhabditida</taxon>
        <taxon>Rhabditina</taxon>
        <taxon>Diplogasteromorpha</taxon>
        <taxon>Diplogasteroidea</taxon>
        <taxon>Neodiplogasteridae</taxon>
        <taxon>Pristionchus</taxon>
    </lineage>
</organism>
<feature type="compositionally biased region" description="Polar residues" evidence="8">
    <location>
        <begin position="460"/>
        <end position="472"/>
    </location>
</feature>
<comment type="subcellular location">
    <subcellularLocation>
        <location evidence="1">Cell membrane</location>
        <topology evidence="1">Single-pass type I membrane protein</topology>
    </subcellularLocation>
</comment>